<organism evidence="6 7">
    <name type="scientific">Entomortierella chlamydospora</name>
    <dbReference type="NCBI Taxonomy" id="101097"/>
    <lineage>
        <taxon>Eukaryota</taxon>
        <taxon>Fungi</taxon>
        <taxon>Fungi incertae sedis</taxon>
        <taxon>Mucoromycota</taxon>
        <taxon>Mortierellomycotina</taxon>
        <taxon>Mortierellomycetes</taxon>
        <taxon>Mortierellales</taxon>
        <taxon>Mortierellaceae</taxon>
        <taxon>Entomortierella</taxon>
    </lineage>
</organism>
<dbReference type="Pfam" id="PF20147">
    <property type="entry name" value="Crinkler"/>
    <property type="match status" value="1"/>
</dbReference>
<dbReference type="Proteomes" id="UP000703661">
    <property type="component" value="Unassembled WGS sequence"/>
</dbReference>
<accession>A0A9P6MNB4</accession>
<comment type="subcellular location">
    <subcellularLocation>
        <location evidence="1">Host cell</location>
    </subcellularLocation>
    <subcellularLocation>
        <location evidence="2">Secreted</location>
    </subcellularLocation>
</comment>
<keyword evidence="4" id="KW-0732">Signal</keyword>
<evidence type="ECO:0000256" key="2">
    <source>
        <dbReference type="ARBA" id="ARBA00004613"/>
    </source>
</evidence>
<reference evidence="6" key="1">
    <citation type="journal article" date="2020" name="Fungal Divers.">
        <title>Resolving the Mortierellaceae phylogeny through synthesis of multi-gene phylogenetics and phylogenomics.</title>
        <authorList>
            <person name="Vandepol N."/>
            <person name="Liber J."/>
            <person name="Desiro A."/>
            <person name="Na H."/>
            <person name="Kennedy M."/>
            <person name="Barry K."/>
            <person name="Grigoriev I.V."/>
            <person name="Miller A.N."/>
            <person name="O'Donnell K."/>
            <person name="Stajich J.E."/>
            <person name="Bonito G."/>
        </authorList>
    </citation>
    <scope>NUCLEOTIDE SEQUENCE</scope>
    <source>
        <strain evidence="6">NRRL 2769</strain>
    </source>
</reference>
<sequence length="445" mass="49410">MTVLLKLFCLVDGESTSNAFELTDIPGTCSVSTLKKLIKAEKTPKFDDIAADELTLWQAFVPVTAATKHDTVLITGIDDKEELLPTDELSDIFGDTPAKKTVHVIVTRPPRVLEPSPSLALAHTFQQSRPSTPLYDQDVSVALAKIATNFFQPESEHTKFLKEFVMGIHHLPVTTSGIKGLPKVGKRGPTKSRKAPTLLFFDLPTPGQSNGQLGMAEQILADNPGLRHLPLFGVSGCGKTRTTVELLSRTWGLYFNAGGKDLGSSDMHTIIEALSDRPDIYLSENKEANTDRVRHLTFGLLYARLLILDYCLGVPESDDTFSCQRWMLLQVANPAFKDIFQGLFQVISRYFREHEVSSFIIDLVQDLFDKVQSQLLQRAESTALGHFKFLLVLDEAQVLGRLADKAFLDSDRTTIRPVLAPILHAFRRIAKKQDEENVCVMPCGT</sequence>
<keyword evidence="3" id="KW-0964">Secreted</keyword>
<evidence type="ECO:0000313" key="6">
    <source>
        <dbReference type="EMBL" id="KAG0008381.1"/>
    </source>
</evidence>
<dbReference type="AlphaFoldDB" id="A0A9P6MNB4"/>
<evidence type="ECO:0000256" key="3">
    <source>
        <dbReference type="ARBA" id="ARBA00022525"/>
    </source>
</evidence>
<dbReference type="GO" id="GO:0005576">
    <property type="term" value="C:extracellular region"/>
    <property type="evidence" value="ECO:0007669"/>
    <property type="project" value="UniProtKB-SubCell"/>
</dbReference>
<evidence type="ECO:0000259" key="5">
    <source>
        <dbReference type="Pfam" id="PF20147"/>
    </source>
</evidence>
<dbReference type="GO" id="GO:0043657">
    <property type="term" value="C:host cell"/>
    <property type="evidence" value="ECO:0007669"/>
    <property type="project" value="UniProtKB-SubCell"/>
</dbReference>
<dbReference type="InterPro" id="IPR045379">
    <property type="entry name" value="Crinkler_N"/>
</dbReference>
<feature type="signal peptide" evidence="4">
    <location>
        <begin position="1"/>
        <end position="19"/>
    </location>
</feature>
<proteinExistence type="predicted"/>
<gene>
    <name evidence="6" type="ORF">BGZ80_003519</name>
</gene>
<protein>
    <recommendedName>
        <fullName evidence="5">Crinkler effector protein N-terminal domain-containing protein</fullName>
    </recommendedName>
</protein>
<evidence type="ECO:0000256" key="4">
    <source>
        <dbReference type="SAM" id="SignalP"/>
    </source>
</evidence>
<feature type="non-terminal residue" evidence="6">
    <location>
        <position position="1"/>
    </location>
</feature>
<feature type="chain" id="PRO_5040169685" description="Crinkler effector protein N-terminal domain-containing protein" evidence="4">
    <location>
        <begin position="20"/>
        <end position="445"/>
    </location>
</feature>
<dbReference type="EMBL" id="JAAAID010001934">
    <property type="protein sequence ID" value="KAG0008381.1"/>
    <property type="molecule type" value="Genomic_DNA"/>
</dbReference>
<comment type="caution">
    <text evidence="6">The sequence shown here is derived from an EMBL/GenBank/DDBJ whole genome shotgun (WGS) entry which is preliminary data.</text>
</comment>
<evidence type="ECO:0000313" key="7">
    <source>
        <dbReference type="Proteomes" id="UP000703661"/>
    </source>
</evidence>
<feature type="domain" description="Crinkler effector protein N-terminal" evidence="5">
    <location>
        <begin position="5"/>
        <end position="106"/>
    </location>
</feature>
<name>A0A9P6MNB4_9FUNG</name>
<evidence type="ECO:0000256" key="1">
    <source>
        <dbReference type="ARBA" id="ARBA00004340"/>
    </source>
</evidence>
<keyword evidence="7" id="KW-1185">Reference proteome</keyword>